<evidence type="ECO:0000256" key="5">
    <source>
        <dbReference type="ARBA" id="ARBA00022989"/>
    </source>
</evidence>
<comment type="caution">
    <text evidence="9">The sequence shown here is derived from an EMBL/GenBank/DDBJ whole genome shotgun (WGS) entry which is preliminary data.</text>
</comment>
<dbReference type="InterPro" id="IPR058130">
    <property type="entry name" value="PEA_transf_C"/>
</dbReference>
<keyword evidence="4 7" id="KW-0812">Transmembrane</keyword>
<reference evidence="9 10" key="1">
    <citation type="submission" date="2020-08" db="EMBL/GenBank/DDBJ databases">
        <title>Novel species isolated from subtropical streams in China.</title>
        <authorList>
            <person name="Lu H."/>
        </authorList>
    </citation>
    <scope>NUCLEOTIDE SEQUENCE [LARGE SCALE GENOMIC DNA]</scope>
    <source>
        <strain evidence="9 10">NL8W</strain>
    </source>
</reference>
<dbReference type="InterPro" id="IPR017850">
    <property type="entry name" value="Alkaline_phosphatase_core_sf"/>
</dbReference>
<evidence type="ECO:0000256" key="3">
    <source>
        <dbReference type="ARBA" id="ARBA00022679"/>
    </source>
</evidence>
<evidence type="ECO:0000313" key="10">
    <source>
        <dbReference type="Proteomes" id="UP000646911"/>
    </source>
</evidence>
<feature type="transmembrane region" description="Helical" evidence="7">
    <location>
        <begin position="50"/>
        <end position="69"/>
    </location>
</feature>
<protein>
    <submittedName>
        <fullName evidence="9">Phosphoethanolamine transferase</fullName>
    </submittedName>
</protein>
<keyword evidence="2" id="KW-1003">Cell membrane</keyword>
<keyword evidence="6 7" id="KW-0472">Membrane</keyword>
<feature type="transmembrane region" description="Helical" evidence="7">
    <location>
        <begin position="21"/>
        <end position="44"/>
    </location>
</feature>
<dbReference type="PANTHER" id="PTHR30443:SF0">
    <property type="entry name" value="PHOSPHOETHANOLAMINE TRANSFERASE EPTA"/>
    <property type="match status" value="1"/>
</dbReference>
<proteinExistence type="predicted"/>
<dbReference type="InterPro" id="IPR040423">
    <property type="entry name" value="PEA_transferase"/>
</dbReference>
<sequence length="604" mass="67260">MNSSVMQVSEQSEDMRHPGKGLGFELLSFFFLLMPFAITNGIVVAKAAALPLYGGKIVLFVLPISFLLFQLWKKSLVLKLVTAMLAVLAGAEAHVAYQFGGISGSSLFSILTTSDGSESFNYLIERSQAVALWLLLCAVSTMLAMHFSRRSHYRPGGFPILCLLCVAGYGWYIGAMSASAYLKEANANRFPTVSEDAREKLFGVGHLHPLLSTVKDTFPYGVPLRLWMFLQEEKFMHGMEQELSQFRFGAVATGPASASTQETYVLVLGETARFDRWTVNGYDRDTSPNLLKARQNGELVSMRDMITPRTFTMGSIPIYLSGRDIMREGATQKSLISAFREAGFKTYFLSTQVKKSFLNNVTTMFAAEADVQQYFESDESLGLFYDDALLAPFKKILQEKSLKKLIVLHTMGSHAIYTARYPKTFEKFPVSIDGKAVAAGEQLDDIQAASNAFDNSIRFTDHVLGEIMRALTALEGNAAMIYGSDHGETLPTKLCKFIGHGVVNEENLRVPYFVWANQAYRQVHAGKWQNLLKNEDKATMTSSNFATVLDMAGISFASFPAEHSLVREYQVKSTRMVMDMQNDELDFNTARKKDDTCGMLQARE</sequence>
<dbReference type="Proteomes" id="UP000646911">
    <property type="component" value="Unassembled WGS sequence"/>
</dbReference>
<dbReference type="PANTHER" id="PTHR30443">
    <property type="entry name" value="INNER MEMBRANE PROTEIN"/>
    <property type="match status" value="1"/>
</dbReference>
<evidence type="ECO:0000313" key="9">
    <source>
        <dbReference type="EMBL" id="MBC3910737.1"/>
    </source>
</evidence>
<evidence type="ECO:0000256" key="6">
    <source>
        <dbReference type="ARBA" id="ARBA00023136"/>
    </source>
</evidence>
<feature type="transmembrane region" description="Helical" evidence="7">
    <location>
        <begin position="130"/>
        <end position="148"/>
    </location>
</feature>
<feature type="transmembrane region" description="Helical" evidence="7">
    <location>
        <begin position="76"/>
        <end position="97"/>
    </location>
</feature>
<evidence type="ECO:0000256" key="4">
    <source>
        <dbReference type="ARBA" id="ARBA00022692"/>
    </source>
</evidence>
<feature type="domain" description="Sulfatase N-terminal" evidence="8">
    <location>
        <begin position="263"/>
        <end position="554"/>
    </location>
</feature>
<comment type="subcellular location">
    <subcellularLocation>
        <location evidence="1">Cell membrane</location>
        <topology evidence="1">Multi-pass membrane protein</topology>
    </subcellularLocation>
</comment>
<dbReference type="Gene3D" id="3.40.720.10">
    <property type="entry name" value="Alkaline Phosphatase, subunit A"/>
    <property type="match status" value="1"/>
</dbReference>
<dbReference type="Pfam" id="PF00884">
    <property type="entry name" value="Sulfatase"/>
    <property type="match status" value="1"/>
</dbReference>
<keyword evidence="10" id="KW-1185">Reference proteome</keyword>
<dbReference type="InterPro" id="IPR000917">
    <property type="entry name" value="Sulfatase_N"/>
</dbReference>
<organism evidence="9 10">
    <name type="scientific">Undibacterium umbellatum</name>
    <dbReference type="NCBI Taxonomy" id="2762300"/>
    <lineage>
        <taxon>Bacteria</taxon>
        <taxon>Pseudomonadati</taxon>
        <taxon>Pseudomonadota</taxon>
        <taxon>Betaproteobacteria</taxon>
        <taxon>Burkholderiales</taxon>
        <taxon>Oxalobacteraceae</taxon>
        <taxon>Undibacterium</taxon>
    </lineage>
</organism>
<evidence type="ECO:0000259" key="8">
    <source>
        <dbReference type="Pfam" id="PF00884"/>
    </source>
</evidence>
<gene>
    <name evidence="9" type="ORF">H8L47_24515</name>
</gene>
<keyword evidence="5 7" id="KW-1133">Transmembrane helix</keyword>
<dbReference type="CDD" id="cd16017">
    <property type="entry name" value="LptA"/>
    <property type="match status" value="1"/>
</dbReference>
<dbReference type="EMBL" id="JACOFX010000019">
    <property type="protein sequence ID" value="MBC3910737.1"/>
    <property type="molecule type" value="Genomic_DNA"/>
</dbReference>
<evidence type="ECO:0000256" key="7">
    <source>
        <dbReference type="SAM" id="Phobius"/>
    </source>
</evidence>
<dbReference type="GO" id="GO:0016740">
    <property type="term" value="F:transferase activity"/>
    <property type="evidence" value="ECO:0007669"/>
    <property type="project" value="UniProtKB-KW"/>
</dbReference>
<evidence type="ECO:0000256" key="1">
    <source>
        <dbReference type="ARBA" id="ARBA00004651"/>
    </source>
</evidence>
<name>A0ABR6ZG77_9BURK</name>
<dbReference type="SUPFAM" id="SSF53649">
    <property type="entry name" value="Alkaline phosphatase-like"/>
    <property type="match status" value="1"/>
</dbReference>
<dbReference type="RefSeq" id="WP_186956311.1">
    <property type="nucleotide sequence ID" value="NZ_JACOFX010000019.1"/>
</dbReference>
<keyword evidence="3 9" id="KW-0808">Transferase</keyword>
<accession>A0ABR6ZG77</accession>
<feature type="transmembrane region" description="Helical" evidence="7">
    <location>
        <begin position="160"/>
        <end position="182"/>
    </location>
</feature>
<evidence type="ECO:0000256" key="2">
    <source>
        <dbReference type="ARBA" id="ARBA00022475"/>
    </source>
</evidence>